<dbReference type="FunFam" id="3.40.50.300:FF:001320">
    <property type="entry name" value="Heme ABC transporter ATP-binding protein"/>
    <property type="match status" value="1"/>
</dbReference>
<feature type="domain" description="ABC transporter" evidence="5">
    <location>
        <begin position="336"/>
        <end position="524"/>
    </location>
</feature>
<feature type="domain" description="ABC transporter" evidence="5">
    <location>
        <begin position="4"/>
        <end position="234"/>
    </location>
</feature>
<name>A0A1P8N1H1_9RHOB</name>
<dbReference type="PROSITE" id="PS00211">
    <property type="entry name" value="ABC_TRANSPORTER_1"/>
    <property type="match status" value="1"/>
</dbReference>
<accession>A0A1P8N1H1</accession>
<dbReference type="PROSITE" id="PS50893">
    <property type="entry name" value="ABC_TRANSPORTER_2"/>
    <property type="match status" value="2"/>
</dbReference>
<dbReference type="InterPro" id="IPR017871">
    <property type="entry name" value="ABC_transporter-like_CS"/>
</dbReference>
<protein>
    <submittedName>
        <fullName evidence="6">ABC transporter</fullName>
    </submittedName>
</protein>
<feature type="region of interest" description="Disordered" evidence="4">
    <location>
        <begin position="240"/>
        <end position="297"/>
    </location>
</feature>
<dbReference type="SMART" id="SM00382">
    <property type="entry name" value="AAA"/>
    <property type="match status" value="2"/>
</dbReference>
<dbReference type="PANTHER" id="PTHR19211:SF6">
    <property type="entry name" value="BLL7188 PROTEIN"/>
    <property type="match status" value="1"/>
</dbReference>
<keyword evidence="3" id="KW-0067">ATP-binding</keyword>
<dbReference type="InterPro" id="IPR027417">
    <property type="entry name" value="P-loop_NTPase"/>
</dbReference>
<dbReference type="EMBL" id="CP019314">
    <property type="protein sequence ID" value="APX14112.1"/>
    <property type="molecule type" value="Genomic_DNA"/>
</dbReference>
<evidence type="ECO:0000259" key="5">
    <source>
        <dbReference type="PROSITE" id="PS50893"/>
    </source>
</evidence>
<keyword evidence="6" id="KW-0614">Plasmid</keyword>
<gene>
    <name evidence="6" type="ORF">BWR18_19825</name>
</gene>
<keyword evidence="1" id="KW-0677">Repeat</keyword>
<evidence type="ECO:0000256" key="1">
    <source>
        <dbReference type="ARBA" id="ARBA00022737"/>
    </source>
</evidence>
<dbReference type="GO" id="GO:0016887">
    <property type="term" value="F:ATP hydrolysis activity"/>
    <property type="evidence" value="ECO:0007669"/>
    <property type="project" value="InterPro"/>
</dbReference>
<dbReference type="Gene3D" id="3.40.50.300">
    <property type="entry name" value="P-loop containing nucleotide triphosphate hydrolases"/>
    <property type="match status" value="2"/>
</dbReference>
<keyword evidence="2" id="KW-0547">Nucleotide-binding</keyword>
<dbReference type="GO" id="GO:0005524">
    <property type="term" value="F:ATP binding"/>
    <property type="evidence" value="ECO:0007669"/>
    <property type="project" value="UniProtKB-KW"/>
</dbReference>
<evidence type="ECO:0000256" key="2">
    <source>
        <dbReference type="ARBA" id="ARBA00022741"/>
    </source>
</evidence>
<dbReference type="PANTHER" id="PTHR19211">
    <property type="entry name" value="ATP-BINDING TRANSPORT PROTEIN-RELATED"/>
    <property type="match status" value="1"/>
</dbReference>
<dbReference type="InterPro" id="IPR050611">
    <property type="entry name" value="ABCF"/>
</dbReference>
<sequence length="524" mass="56297">MSSIICASLGWNAPDNSPLFTELNLTFGPGRTGLVGRNGTGKSTLLRLIAGELAPSSGTITRPPAVGFLRQTPEHRPEDTLADLFEVRDDLAILNRADQGTATADDLANADWTLVARLETALTSSGLDLPINTPLGALSGGQRTRAGLAALMFQHPDVLLLDEPTNHLDRAGRTYVIDALRAWTGCAIIASHDRTLLAGMDAIVELTTLGARTYGGNYTAYREMKSAELASAQQDLARATRSVTETEARARRAAERKVRTDRQGRQLRASGSQSKLVLDAAKERSEGSGSAAARLRNRQVEDAETALETARKSVEVLEPMVMDIPASGLAKGRDVLQVDRLTFGYASDAPILRYISLTLRGPERIAIVGPNGSGKSTLLACIHGDLPVVSGSVRLHVPAALLDQDMSLLDPNETVRDALARLDPKASENDRRAVLARFLFRGEDALQQVGTLSGGQRLRAGLACTLGHSQPPQLLLLDEPNNHLDIEAVETLEAALRVFDGAILIVSHDDMFLDQIGVQRRLSL</sequence>
<dbReference type="AlphaFoldDB" id="A0A1P8N1H1"/>
<evidence type="ECO:0000313" key="6">
    <source>
        <dbReference type="EMBL" id="APX14112.1"/>
    </source>
</evidence>
<proteinExistence type="predicted"/>
<dbReference type="SUPFAM" id="SSF52540">
    <property type="entry name" value="P-loop containing nucleoside triphosphate hydrolases"/>
    <property type="match status" value="2"/>
</dbReference>
<dbReference type="CDD" id="cd03221">
    <property type="entry name" value="ABCF_EF-3"/>
    <property type="match status" value="2"/>
</dbReference>
<evidence type="ECO:0000256" key="4">
    <source>
        <dbReference type="SAM" id="MobiDB-lite"/>
    </source>
</evidence>
<dbReference type="RefSeq" id="WP_076630579.1">
    <property type="nucleotide sequence ID" value="NZ_CP019314.1"/>
</dbReference>
<dbReference type="Proteomes" id="UP000186336">
    <property type="component" value="Plasmid pDOK1-4-2"/>
</dbReference>
<dbReference type="InterPro" id="IPR003439">
    <property type="entry name" value="ABC_transporter-like_ATP-bd"/>
</dbReference>
<keyword evidence="7" id="KW-1185">Reference proteome</keyword>
<organism evidence="6 7">
    <name type="scientific">Tateyamaria omphalii</name>
    <dbReference type="NCBI Taxonomy" id="299262"/>
    <lineage>
        <taxon>Bacteria</taxon>
        <taxon>Pseudomonadati</taxon>
        <taxon>Pseudomonadota</taxon>
        <taxon>Alphaproteobacteria</taxon>
        <taxon>Rhodobacterales</taxon>
        <taxon>Roseobacteraceae</taxon>
        <taxon>Tateyamaria</taxon>
    </lineage>
</organism>
<evidence type="ECO:0000313" key="7">
    <source>
        <dbReference type="Proteomes" id="UP000186336"/>
    </source>
</evidence>
<geneLocation type="plasmid" evidence="6 7">
    <name>pDOK1-4-2</name>
</geneLocation>
<dbReference type="Pfam" id="PF00005">
    <property type="entry name" value="ABC_tran"/>
    <property type="match status" value="2"/>
</dbReference>
<dbReference type="OrthoDB" id="9808609at2"/>
<dbReference type="KEGG" id="tom:BWR18_19825"/>
<dbReference type="InterPro" id="IPR003593">
    <property type="entry name" value="AAA+_ATPase"/>
</dbReference>
<evidence type="ECO:0000256" key="3">
    <source>
        <dbReference type="ARBA" id="ARBA00022840"/>
    </source>
</evidence>
<reference evidence="6 7" key="1">
    <citation type="submission" date="2017-01" db="EMBL/GenBank/DDBJ databases">
        <title>Complete genome of Tateyamaria omphalii DOK1-4 isolated from seawater in Dokdo.</title>
        <authorList>
            <person name="Kim J.H."/>
            <person name="Chi W.-J."/>
        </authorList>
    </citation>
    <scope>NUCLEOTIDE SEQUENCE [LARGE SCALE GENOMIC DNA]</scope>
    <source>
        <strain evidence="6 7">DOK1-4</strain>
        <plasmid evidence="6 7">pDOK1-4-2</plasmid>
    </source>
</reference>
<feature type="compositionally biased region" description="Basic and acidic residues" evidence="4">
    <location>
        <begin position="244"/>
        <end position="264"/>
    </location>
</feature>